<proteinExistence type="predicted"/>
<dbReference type="Proteomes" id="UP000656548">
    <property type="component" value="Unassembled WGS sequence"/>
</dbReference>
<accession>A0ABR9KYV1</accession>
<dbReference type="PANTHER" id="PTHR13817">
    <property type="entry name" value="TITIN"/>
    <property type="match status" value="1"/>
</dbReference>
<dbReference type="EMBL" id="JADBEJ010000001">
    <property type="protein sequence ID" value="MBE1573545.1"/>
    <property type="molecule type" value="Genomic_DNA"/>
</dbReference>
<evidence type="ECO:0000256" key="3">
    <source>
        <dbReference type="ARBA" id="ARBA00023326"/>
    </source>
</evidence>
<dbReference type="SUPFAM" id="SSF49265">
    <property type="entry name" value="Fibronectin type III"/>
    <property type="match status" value="1"/>
</dbReference>
<keyword evidence="7" id="KW-1185">Reference proteome</keyword>
<evidence type="ECO:0000256" key="2">
    <source>
        <dbReference type="ARBA" id="ARBA00023295"/>
    </source>
</evidence>
<dbReference type="InterPro" id="IPR003961">
    <property type="entry name" value="FN3_dom"/>
</dbReference>
<keyword evidence="1" id="KW-0677">Repeat</keyword>
<dbReference type="PROSITE" id="PS50853">
    <property type="entry name" value="FN3"/>
    <property type="match status" value="2"/>
</dbReference>
<keyword evidence="2" id="KW-0326">Glycosidase</keyword>
<dbReference type="InterPro" id="IPR050964">
    <property type="entry name" value="Striated_Muscle_Regulatory"/>
</dbReference>
<feature type="domain" description="Fibronectin type-III" evidence="5">
    <location>
        <begin position="514"/>
        <end position="615"/>
    </location>
</feature>
<reference evidence="6 7" key="1">
    <citation type="submission" date="2020-10" db="EMBL/GenBank/DDBJ databases">
        <title>Sequencing the genomes of 1000 actinobacteria strains.</title>
        <authorList>
            <person name="Klenk H.-P."/>
        </authorList>
    </citation>
    <scope>NUCLEOTIDE SEQUENCE [LARGE SCALE GENOMIC DNA]</scope>
    <source>
        <strain evidence="6 7">DSM 46661</strain>
    </source>
</reference>
<dbReference type="SMART" id="SM00060">
    <property type="entry name" value="FN3"/>
    <property type="match status" value="2"/>
</dbReference>
<feature type="region of interest" description="Disordered" evidence="4">
    <location>
        <begin position="358"/>
        <end position="436"/>
    </location>
</feature>
<feature type="compositionally biased region" description="Basic and acidic residues" evidence="4">
    <location>
        <begin position="306"/>
        <end position="321"/>
    </location>
</feature>
<feature type="region of interest" description="Disordered" evidence="4">
    <location>
        <begin position="306"/>
        <end position="336"/>
    </location>
</feature>
<keyword evidence="3" id="KW-0119">Carbohydrate metabolism</keyword>
<dbReference type="PANTHER" id="PTHR13817:SF166">
    <property type="entry name" value="NEURONAL IGCAM-RELATED"/>
    <property type="match status" value="1"/>
</dbReference>
<dbReference type="Pfam" id="PF00041">
    <property type="entry name" value="fn3"/>
    <property type="match status" value="2"/>
</dbReference>
<name>A0ABR9KYV1_9PSEU</name>
<comment type="caution">
    <text evidence="6">The sequence shown here is derived from an EMBL/GenBank/DDBJ whole genome shotgun (WGS) entry which is preliminary data.</text>
</comment>
<feature type="region of interest" description="Disordered" evidence="4">
    <location>
        <begin position="496"/>
        <end position="518"/>
    </location>
</feature>
<evidence type="ECO:0000256" key="1">
    <source>
        <dbReference type="ARBA" id="ARBA00022737"/>
    </source>
</evidence>
<dbReference type="Gene3D" id="2.60.40.10">
    <property type="entry name" value="Immunoglobulins"/>
    <property type="match status" value="2"/>
</dbReference>
<evidence type="ECO:0000256" key="4">
    <source>
        <dbReference type="SAM" id="MobiDB-lite"/>
    </source>
</evidence>
<evidence type="ECO:0000313" key="7">
    <source>
        <dbReference type="Proteomes" id="UP000656548"/>
    </source>
</evidence>
<dbReference type="InterPro" id="IPR036116">
    <property type="entry name" value="FN3_sf"/>
</dbReference>
<protein>
    <recommendedName>
        <fullName evidence="5">Fibronectin type-III domain-containing protein</fullName>
    </recommendedName>
</protein>
<dbReference type="CDD" id="cd00063">
    <property type="entry name" value="FN3"/>
    <property type="match status" value="2"/>
</dbReference>
<organism evidence="6 7">
    <name type="scientific">Amycolatopsis roodepoortensis</name>
    <dbReference type="NCBI Taxonomy" id="700274"/>
    <lineage>
        <taxon>Bacteria</taxon>
        <taxon>Bacillati</taxon>
        <taxon>Actinomycetota</taxon>
        <taxon>Actinomycetes</taxon>
        <taxon>Pseudonocardiales</taxon>
        <taxon>Pseudonocardiaceae</taxon>
        <taxon>Amycolatopsis</taxon>
    </lineage>
</organism>
<dbReference type="SUPFAM" id="SSF63825">
    <property type="entry name" value="YWTD domain"/>
    <property type="match status" value="1"/>
</dbReference>
<feature type="compositionally biased region" description="Pro residues" evidence="4">
    <location>
        <begin position="368"/>
        <end position="382"/>
    </location>
</feature>
<evidence type="ECO:0000313" key="6">
    <source>
        <dbReference type="EMBL" id="MBE1573545.1"/>
    </source>
</evidence>
<sequence length="700" mass="71804">MIRAGKGTAGARWRARAPIALIVAGCVAVVGIAVGGASKPLPGLDVVPTGHWIYNSVLGKAFHIDGAGKRADAEVSVPGADKDSQVVQGPTQGYVVGPSKNIEFGKSTLSVEGSHPAPAPERPVTLEVRGGPYAVYRAAGTVSRFGEHAVTVKAGGPLGTPVATPDGRLWLHRLDTGLLCELAPGSERLSCPFVVPQGHKGSLTVVGDTAMFVDTTDDTARTVAVTGLGDPVKLGVEVPETAVAAANDVEGRMAILDPQGSRLHLVDAAPQAKTPPVTVGLPPGDYAGVAASRTAVAVVDRTSKTLRTYDRDGRERDKKPIPGEGGRPPVRGQDSRVYVDGVDGSHVLVVEHDGAVNEVPVTGAPDPAQDPKPVAPPPPQNPPDTRGPVTQPQPPPAPAGKPDRPVVPQPTKKPPPVAASPPGAPRSVTATPGNGSATVRWNAAAANGAAVTNYRVTWSGGETTVGGGARTATINGLTNGASYVFTVAAINRAGTGPGASSAPVTPAVPKPPSAPGNVAAQPQGNGGALITWTPATANGSPITGYRIYWCPDSEGINQPHDPPDCGEATVAASARQYVADFLLVGTELRFYVEAMSAAGNGPAGDDPTTPKGRPDIEVTQRNGMVRLVARTITESSNWNATLPVVVTGPGGVREEFTIKLTGQHNTGTDLFRYPGAKGDEVTVSLDPNGYEPITKTIIWK</sequence>
<dbReference type="InterPro" id="IPR013783">
    <property type="entry name" value="Ig-like_fold"/>
</dbReference>
<dbReference type="RefSeq" id="WP_192741345.1">
    <property type="nucleotide sequence ID" value="NZ_JADBEJ010000001.1"/>
</dbReference>
<keyword evidence="3" id="KW-0624">Polysaccharide degradation</keyword>
<gene>
    <name evidence="6" type="ORF">H4W30_000574</name>
</gene>
<evidence type="ECO:0000259" key="5">
    <source>
        <dbReference type="PROSITE" id="PS50853"/>
    </source>
</evidence>
<keyword evidence="2" id="KW-0378">Hydrolase</keyword>
<feature type="compositionally biased region" description="Pro residues" evidence="4">
    <location>
        <begin position="391"/>
        <end position="424"/>
    </location>
</feature>
<feature type="domain" description="Fibronectin type-III" evidence="5">
    <location>
        <begin position="421"/>
        <end position="511"/>
    </location>
</feature>